<dbReference type="AlphaFoldDB" id="A0A811UI06"/>
<organism evidence="1 2">
    <name type="scientific">Ceratitis capitata</name>
    <name type="common">Mediterranean fruit fly</name>
    <name type="synonym">Tephritis capitata</name>
    <dbReference type="NCBI Taxonomy" id="7213"/>
    <lineage>
        <taxon>Eukaryota</taxon>
        <taxon>Metazoa</taxon>
        <taxon>Ecdysozoa</taxon>
        <taxon>Arthropoda</taxon>
        <taxon>Hexapoda</taxon>
        <taxon>Insecta</taxon>
        <taxon>Pterygota</taxon>
        <taxon>Neoptera</taxon>
        <taxon>Endopterygota</taxon>
        <taxon>Diptera</taxon>
        <taxon>Brachycera</taxon>
        <taxon>Muscomorpha</taxon>
        <taxon>Tephritoidea</taxon>
        <taxon>Tephritidae</taxon>
        <taxon>Ceratitis</taxon>
        <taxon>Ceratitis</taxon>
    </lineage>
</organism>
<gene>
    <name evidence="1" type="ORF">CCAP1982_LOCUS5898</name>
</gene>
<name>A0A811UI06_CERCA</name>
<keyword evidence="2" id="KW-1185">Reference proteome</keyword>
<sequence length="59" mass="6622">MDEDFVPSVKDVWALIAKKINGHGYSFTYCQVEKNIQVDENANITEENILNNTSSSLTS</sequence>
<evidence type="ECO:0000313" key="1">
    <source>
        <dbReference type="EMBL" id="CAD6997265.1"/>
    </source>
</evidence>
<proteinExistence type="predicted"/>
<accession>A0A811UI06</accession>
<evidence type="ECO:0000313" key="2">
    <source>
        <dbReference type="Proteomes" id="UP000606786"/>
    </source>
</evidence>
<protein>
    <submittedName>
        <fullName evidence="1">(Mediterranean fruit fly) hypothetical protein</fullName>
    </submittedName>
</protein>
<comment type="caution">
    <text evidence="1">The sequence shown here is derived from an EMBL/GenBank/DDBJ whole genome shotgun (WGS) entry which is preliminary data.</text>
</comment>
<reference evidence="1" key="1">
    <citation type="submission" date="2020-11" db="EMBL/GenBank/DDBJ databases">
        <authorList>
            <person name="Whitehead M."/>
        </authorList>
    </citation>
    <scope>NUCLEOTIDE SEQUENCE</scope>
    <source>
        <strain evidence="1">EGII</strain>
    </source>
</reference>
<dbReference type="EMBL" id="CAJHJT010000012">
    <property type="protein sequence ID" value="CAD6997265.1"/>
    <property type="molecule type" value="Genomic_DNA"/>
</dbReference>
<dbReference type="Proteomes" id="UP000606786">
    <property type="component" value="Unassembled WGS sequence"/>
</dbReference>